<keyword evidence="2" id="KW-0378">Hydrolase</keyword>
<keyword evidence="3" id="KW-0067">ATP-binding</keyword>
<evidence type="ECO:0000256" key="2">
    <source>
        <dbReference type="ARBA" id="ARBA00022801"/>
    </source>
</evidence>
<dbReference type="SMART" id="SM00847">
    <property type="entry name" value="HA2"/>
    <property type="match status" value="1"/>
</dbReference>
<dbReference type="InterPro" id="IPR001650">
    <property type="entry name" value="Helicase_C-like"/>
</dbReference>
<evidence type="ECO:0000259" key="5">
    <source>
        <dbReference type="PROSITE" id="PS51192"/>
    </source>
</evidence>
<protein>
    <submittedName>
        <fullName evidence="8">ATP-dependent RNA helicase DHX36</fullName>
    </submittedName>
</protein>
<dbReference type="Pfam" id="PF00270">
    <property type="entry name" value="DEAD"/>
    <property type="match status" value="1"/>
</dbReference>
<dbReference type="PROSITE" id="PS00690">
    <property type="entry name" value="DEAH_ATP_HELICASE"/>
    <property type="match status" value="1"/>
</dbReference>
<dbReference type="CDD" id="cd17917">
    <property type="entry name" value="DEXHc_RHA-like"/>
    <property type="match status" value="1"/>
</dbReference>
<dbReference type="GO" id="GO:0016787">
    <property type="term" value="F:hydrolase activity"/>
    <property type="evidence" value="ECO:0007669"/>
    <property type="project" value="UniProtKB-KW"/>
</dbReference>
<evidence type="ECO:0000256" key="3">
    <source>
        <dbReference type="ARBA" id="ARBA00022840"/>
    </source>
</evidence>
<feature type="domain" description="Helicase ATP-binding" evidence="5">
    <location>
        <begin position="94"/>
        <end position="259"/>
    </location>
</feature>
<dbReference type="GO" id="GO:0005524">
    <property type="term" value="F:ATP binding"/>
    <property type="evidence" value="ECO:0007669"/>
    <property type="project" value="UniProtKB-KW"/>
</dbReference>
<dbReference type="InterPro" id="IPR011545">
    <property type="entry name" value="DEAD/DEAH_box_helicase_dom"/>
</dbReference>
<dbReference type="Proteomes" id="UP000046393">
    <property type="component" value="Unplaced"/>
</dbReference>
<dbReference type="AlphaFoldDB" id="A0A0N5A918"/>
<dbReference type="PANTHER" id="PTHR18934">
    <property type="entry name" value="ATP-DEPENDENT RNA HELICASE"/>
    <property type="match status" value="1"/>
</dbReference>
<feature type="transmembrane region" description="Helical" evidence="4">
    <location>
        <begin position="21"/>
        <end position="43"/>
    </location>
</feature>
<evidence type="ECO:0000313" key="7">
    <source>
        <dbReference type="Proteomes" id="UP000046393"/>
    </source>
</evidence>
<dbReference type="GO" id="GO:0003723">
    <property type="term" value="F:RNA binding"/>
    <property type="evidence" value="ECO:0007669"/>
    <property type="project" value="TreeGrafter"/>
</dbReference>
<dbReference type="STRING" id="451379.A0A0N5A918"/>
<evidence type="ECO:0000259" key="6">
    <source>
        <dbReference type="PROSITE" id="PS51194"/>
    </source>
</evidence>
<accession>A0A0N5A918</accession>
<sequence>MTSDKRRIAHRIINAMELKSNSYGLVLYILIFCSNSFLLIYYYNFNCCLVPHDKSTESNRVNEPMLIPPKAKETPQMRALRMSLPTYALKKKIVSAIESHKVTLITGGTGCGKTTQVPQFLLEHACANHIPIRIICTQPRRLPTIAVAERVARERNERVGGTVGYHIRLEQKTSPQTILTYCTSGVLLRMLTVDGVARSMSHIFLDEIHEREQNTDYLLIALKQALKVRDNLKVILMSATMEGNLRIFKDYFKDSDVAHVNGLPLFIYFSFHLIIFIFVFFFLIFMFMCSCSYRKINIFILGSILVFLPGYEDILTQMHRPCYNIKPQIYTLHSQMNCSDQQKVFDAAPPGYRKVILSTNIAEASLTIDDVVFVIDSGKVKEKSYDHLTRINQLKVTWIAKSNAEQRSGRAGRCQAGYCFRLYSADDYERMEPTQIAEMKKAAIHDVCLHAKMYAPPKMPVKDFLALAPEPPSSNAVEWSLEFLEVCIYKRTLKLSQADCYNSLERPLKREPDLTYLGRHIAQLPLDPQLARLLLFGTAFKCFNPTVTLVATLSHREPFVLPLGEERNAAIHARDEFGRCDYSDHLMFLRAFYAYQRMSDRSVSFCRTHFLSPNTMRMISGIRRQLVYELRRLRIIAPNCNAFEDPELNRYSNCWPVLQAVIVAGCYPGIGSAKSGNKLRKIRTSTEASATLHPGCIIKRQIVNPCHLEEPKIDYLAFQELSKIDDRLTVFVCFFCVL</sequence>
<keyword evidence="4" id="KW-0812">Transmembrane</keyword>
<dbReference type="CDD" id="cd02325">
    <property type="entry name" value="R3H"/>
    <property type="match status" value="1"/>
</dbReference>
<dbReference type="Pfam" id="PF00271">
    <property type="entry name" value="Helicase_C"/>
    <property type="match status" value="1"/>
</dbReference>
<dbReference type="SUPFAM" id="SSF52540">
    <property type="entry name" value="P-loop containing nucleoside triphosphate hydrolases"/>
    <property type="match status" value="1"/>
</dbReference>
<name>A0A0N5A918_9BILA</name>
<feature type="transmembrane region" description="Helical" evidence="4">
    <location>
        <begin position="296"/>
        <end position="311"/>
    </location>
</feature>
<dbReference type="Pfam" id="PF21010">
    <property type="entry name" value="HA2_C"/>
    <property type="match status" value="1"/>
</dbReference>
<proteinExistence type="predicted"/>
<reference evidence="8" key="1">
    <citation type="submission" date="2017-02" db="UniProtKB">
        <authorList>
            <consortium name="WormBaseParasite"/>
        </authorList>
    </citation>
    <scope>IDENTIFICATION</scope>
</reference>
<dbReference type="Gene3D" id="1.20.120.1080">
    <property type="match status" value="1"/>
</dbReference>
<organism evidence="7 8">
    <name type="scientific">Syphacia muris</name>
    <dbReference type="NCBI Taxonomy" id="451379"/>
    <lineage>
        <taxon>Eukaryota</taxon>
        <taxon>Metazoa</taxon>
        <taxon>Ecdysozoa</taxon>
        <taxon>Nematoda</taxon>
        <taxon>Chromadorea</taxon>
        <taxon>Rhabditida</taxon>
        <taxon>Spirurina</taxon>
        <taxon>Oxyuridomorpha</taxon>
        <taxon>Oxyuroidea</taxon>
        <taxon>Oxyuridae</taxon>
        <taxon>Syphacia</taxon>
    </lineage>
</organism>
<dbReference type="SMART" id="SM00487">
    <property type="entry name" value="DEXDc"/>
    <property type="match status" value="1"/>
</dbReference>
<evidence type="ECO:0000256" key="4">
    <source>
        <dbReference type="SAM" id="Phobius"/>
    </source>
</evidence>
<dbReference type="PROSITE" id="PS51194">
    <property type="entry name" value="HELICASE_CTER"/>
    <property type="match status" value="1"/>
</dbReference>
<dbReference type="InterPro" id="IPR007502">
    <property type="entry name" value="Helicase-assoc_dom"/>
</dbReference>
<dbReference type="CDD" id="cd18791">
    <property type="entry name" value="SF2_C_RHA"/>
    <property type="match status" value="1"/>
</dbReference>
<feature type="domain" description="Helicase C-terminal" evidence="6">
    <location>
        <begin position="292"/>
        <end position="455"/>
    </location>
</feature>
<dbReference type="GO" id="GO:0004386">
    <property type="term" value="F:helicase activity"/>
    <property type="evidence" value="ECO:0007669"/>
    <property type="project" value="TreeGrafter"/>
</dbReference>
<keyword evidence="4" id="KW-0472">Membrane</keyword>
<evidence type="ECO:0000313" key="8">
    <source>
        <dbReference type="WBParaSite" id="SMUV_0000058201-mRNA-1"/>
    </source>
</evidence>
<dbReference type="WBParaSite" id="SMUV_0000058201-mRNA-1">
    <property type="protein sequence ID" value="SMUV_0000058201-mRNA-1"/>
    <property type="gene ID" value="SMUV_0000058201"/>
</dbReference>
<dbReference type="PANTHER" id="PTHR18934:SF213">
    <property type="entry name" value="3'-5' RNA HELICASE YTHDC2"/>
    <property type="match status" value="1"/>
</dbReference>
<dbReference type="Gene3D" id="3.40.50.300">
    <property type="entry name" value="P-loop containing nucleotide triphosphate hydrolases"/>
    <property type="match status" value="2"/>
</dbReference>
<dbReference type="InterPro" id="IPR027417">
    <property type="entry name" value="P-loop_NTPase"/>
</dbReference>
<evidence type="ECO:0000256" key="1">
    <source>
        <dbReference type="ARBA" id="ARBA00022741"/>
    </source>
</evidence>
<dbReference type="InterPro" id="IPR002464">
    <property type="entry name" value="DNA/RNA_helicase_DEAH_CS"/>
</dbReference>
<keyword evidence="4" id="KW-1133">Transmembrane helix</keyword>
<dbReference type="InterPro" id="IPR014001">
    <property type="entry name" value="Helicase_ATP-bd"/>
</dbReference>
<keyword evidence="1" id="KW-0547">Nucleotide-binding</keyword>
<keyword evidence="7" id="KW-1185">Reference proteome</keyword>
<feature type="transmembrane region" description="Helical" evidence="4">
    <location>
        <begin position="265"/>
        <end position="289"/>
    </location>
</feature>
<dbReference type="SMART" id="SM00490">
    <property type="entry name" value="HELICc"/>
    <property type="match status" value="1"/>
</dbReference>
<dbReference type="PROSITE" id="PS51192">
    <property type="entry name" value="HELICASE_ATP_BIND_1"/>
    <property type="match status" value="1"/>
</dbReference>